<dbReference type="EMBL" id="BSTJ01000010">
    <property type="protein sequence ID" value="GLY78977.1"/>
    <property type="molecule type" value="Genomic_DNA"/>
</dbReference>
<organism evidence="2 3">
    <name type="scientific">Actinoallomurus iriomotensis</name>
    <dbReference type="NCBI Taxonomy" id="478107"/>
    <lineage>
        <taxon>Bacteria</taxon>
        <taxon>Bacillati</taxon>
        <taxon>Actinomycetota</taxon>
        <taxon>Actinomycetes</taxon>
        <taxon>Streptosporangiales</taxon>
        <taxon>Thermomonosporaceae</taxon>
        <taxon>Actinoallomurus</taxon>
    </lineage>
</organism>
<comment type="caution">
    <text evidence="2">The sequence shown here is derived from an EMBL/GenBank/DDBJ whole genome shotgun (WGS) entry which is preliminary data.</text>
</comment>
<dbReference type="PROSITE" id="PS51819">
    <property type="entry name" value="VOC"/>
    <property type="match status" value="1"/>
</dbReference>
<reference evidence="2" key="1">
    <citation type="submission" date="2023-03" db="EMBL/GenBank/DDBJ databases">
        <title>Actinoallomurus iriomotensis NBRC 103681.</title>
        <authorList>
            <person name="Ichikawa N."/>
            <person name="Sato H."/>
            <person name="Tonouchi N."/>
        </authorList>
    </citation>
    <scope>NUCLEOTIDE SEQUENCE</scope>
    <source>
        <strain evidence="2">NBRC 103681</strain>
    </source>
</reference>
<gene>
    <name evidence="2" type="ORF">Airi01_072440</name>
</gene>
<dbReference type="InterPro" id="IPR029068">
    <property type="entry name" value="Glyas_Bleomycin-R_OHBP_Dase"/>
</dbReference>
<name>A0A9W6RRV6_9ACTN</name>
<evidence type="ECO:0000313" key="3">
    <source>
        <dbReference type="Proteomes" id="UP001165135"/>
    </source>
</evidence>
<feature type="domain" description="VOC" evidence="1">
    <location>
        <begin position="7"/>
        <end position="149"/>
    </location>
</feature>
<dbReference type="AlphaFoldDB" id="A0A9W6RRV6"/>
<accession>A0A9W6RRV6</accession>
<evidence type="ECO:0000313" key="2">
    <source>
        <dbReference type="EMBL" id="GLY78977.1"/>
    </source>
</evidence>
<dbReference type="InterPro" id="IPR037523">
    <property type="entry name" value="VOC_core"/>
</dbReference>
<protein>
    <submittedName>
        <fullName evidence="2">Glyoxalase</fullName>
    </submittedName>
</protein>
<dbReference type="Pfam" id="PF13669">
    <property type="entry name" value="Glyoxalase_4"/>
    <property type="match status" value="1"/>
</dbReference>
<proteinExistence type="predicted"/>
<sequence>MSRTFGTIRQLGYVVPDIASAITHWVERLEVGPFFYIERQPVNDFTYRGEPSEPEFSVALAQAGPVQVELIQQRNDAPSAFREFTNAGGEGLQHIAYWTTTFGDLVDRAAALGYQELQRGRSGSGGPDERFAYFTAGGHAGTVVEISEVAGRKAALFEAVAVAAAGWDGSDPVRDMTTLVTR</sequence>
<dbReference type="SUPFAM" id="SSF54593">
    <property type="entry name" value="Glyoxalase/Bleomycin resistance protein/Dihydroxybiphenyl dioxygenase"/>
    <property type="match status" value="1"/>
</dbReference>
<dbReference type="RefSeq" id="WP_285629887.1">
    <property type="nucleotide sequence ID" value="NZ_BSTJ01000010.1"/>
</dbReference>
<evidence type="ECO:0000259" key="1">
    <source>
        <dbReference type="PROSITE" id="PS51819"/>
    </source>
</evidence>
<dbReference type="Gene3D" id="3.10.180.10">
    <property type="entry name" value="2,3-Dihydroxybiphenyl 1,2-Dioxygenase, domain 1"/>
    <property type="match status" value="1"/>
</dbReference>
<dbReference type="Proteomes" id="UP001165135">
    <property type="component" value="Unassembled WGS sequence"/>
</dbReference>